<evidence type="ECO:0000256" key="1">
    <source>
        <dbReference type="SAM" id="MobiDB-lite"/>
    </source>
</evidence>
<accession>A0A8H6TEM6</accession>
<proteinExistence type="predicted"/>
<dbReference type="Proteomes" id="UP000636479">
    <property type="component" value="Unassembled WGS sequence"/>
</dbReference>
<feature type="region of interest" description="Disordered" evidence="1">
    <location>
        <begin position="417"/>
        <end position="441"/>
    </location>
</feature>
<dbReference type="OrthoDB" id="185373at2759"/>
<reference evidence="2" key="1">
    <citation type="submission" date="2020-05" db="EMBL/GenBank/DDBJ databases">
        <title>Mycena genomes resolve the evolution of fungal bioluminescence.</title>
        <authorList>
            <person name="Tsai I.J."/>
        </authorList>
    </citation>
    <scope>NUCLEOTIDE SEQUENCE</scope>
    <source>
        <strain evidence="2">171206Taipei</strain>
    </source>
</reference>
<evidence type="ECO:0008006" key="4">
    <source>
        <dbReference type="Google" id="ProtNLM"/>
    </source>
</evidence>
<gene>
    <name evidence="2" type="ORF">MIND_00150000</name>
</gene>
<evidence type="ECO:0000313" key="3">
    <source>
        <dbReference type="Proteomes" id="UP000636479"/>
    </source>
</evidence>
<dbReference type="InterPro" id="IPR011990">
    <property type="entry name" value="TPR-like_helical_dom_sf"/>
</dbReference>
<sequence length="871" mass="95795">MLRASWPLIYSAFTPKTRTTFEKPGVYLAFRAGTFIRNLALTRAPIDERDDTLDSGANLPGYHFPPFPLVSATTSTPANTIYQRLPQEAADIAAQVAVSLPELLPEPESDTSAIFEDGDGDDYHGGVSALAPFTSTEALRVLVSAGDYDIALKVLDELLEVGVDIPLSHTYQLAAINSVKSQARTDADMEEQIRTFKKWFSLIPVVDYSRPNALDRVMRRVLSSSLNSISLVMEFGLLAADKGHAPHISQRVLGFICMYGEPAQAIVFLEEFCQRHASFVGKVDESPVYAAFRTTALTSAIRTLANAGRFDHAIKLLPALPRIRFDPSLYNFLIRKMRAAGGSRYDPLIELVADCKTKASHSYNPDIMPPADLSICIQCLVDVGQPDMAIKLLPHLGGPQSELVVKTLDYIQTRSNTSFSSPLNAQDHPQPYPAEDGSKDTDQSRRFAFVVRKLANAWLLDEALAILPTYHSNNAGLHLSIYALLLRKLKASFDPKYLSSIEQLLRLHEQTAVAARSGRDWLEINMEEMPTPQLAPIPTSTQPPHSTFGMAQSLRGLRKGFHSPTPSRMPSAVSIVQFFHDYLSSGRTQAIRLLRNAAFRTHTGSGIYILAELLFHEGRQEPAEVIKTFATYFFIVGLPRDELLPHLRVEAESDTNISGGLQQAKRHPDPKHTAVVWRALLELAENNAHLETLYRKLLAFARMGMAPAPAVNRGVPLLLPPPAWKTGVSQASFTPFIRRLTLAFGPERGLHVLGDMVKLGISPSIHQLTELAMAYSRGGQVKHTFALLGQAERAADAKARSSQGPTKGPTVPGVDLVLYGAVIRGFLSSGQIAAAREVVGRMMQRFGGDIEKNEYIQSLLENVEQAEAEDP</sequence>
<dbReference type="GO" id="GO:0003729">
    <property type="term" value="F:mRNA binding"/>
    <property type="evidence" value="ECO:0007669"/>
    <property type="project" value="TreeGrafter"/>
</dbReference>
<comment type="caution">
    <text evidence="2">The sequence shown here is derived from an EMBL/GenBank/DDBJ whole genome shotgun (WGS) entry which is preliminary data.</text>
</comment>
<dbReference type="InterPro" id="IPR002885">
    <property type="entry name" value="PPR_rpt"/>
</dbReference>
<evidence type="ECO:0000313" key="2">
    <source>
        <dbReference type="EMBL" id="KAF7316313.1"/>
    </source>
</evidence>
<keyword evidence="3" id="KW-1185">Reference proteome</keyword>
<dbReference type="Gene3D" id="1.25.40.10">
    <property type="entry name" value="Tetratricopeptide repeat domain"/>
    <property type="match status" value="1"/>
</dbReference>
<dbReference type="Pfam" id="PF01535">
    <property type="entry name" value="PPR"/>
    <property type="match status" value="1"/>
</dbReference>
<protein>
    <recommendedName>
        <fullName evidence="4">Pentatricopeptide repeat protein</fullName>
    </recommendedName>
</protein>
<name>A0A8H6TEM6_9AGAR</name>
<dbReference type="PANTHER" id="PTHR47938:SF35">
    <property type="entry name" value="PENTATRICOPEPTIDE REPEAT-CONTAINING PROTEIN 4, MITOCHONDRIAL-RELATED"/>
    <property type="match status" value="1"/>
</dbReference>
<dbReference type="PANTHER" id="PTHR47938">
    <property type="entry name" value="RESPIRATORY COMPLEX I CHAPERONE (CIA84), PUTATIVE (AFU_ORTHOLOGUE AFUA_2G06020)-RELATED"/>
    <property type="match status" value="1"/>
</dbReference>
<dbReference type="EMBL" id="JACAZF010000001">
    <property type="protein sequence ID" value="KAF7316313.1"/>
    <property type="molecule type" value="Genomic_DNA"/>
</dbReference>
<dbReference type="GeneID" id="59340942"/>
<dbReference type="RefSeq" id="XP_037226336.1">
    <property type="nucleotide sequence ID" value="XM_037358426.1"/>
</dbReference>
<organism evidence="2 3">
    <name type="scientific">Mycena indigotica</name>
    <dbReference type="NCBI Taxonomy" id="2126181"/>
    <lineage>
        <taxon>Eukaryota</taxon>
        <taxon>Fungi</taxon>
        <taxon>Dikarya</taxon>
        <taxon>Basidiomycota</taxon>
        <taxon>Agaricomycotina</taxon>
        <taxon>Agaricomycetes</taxon>
        <taxon>Agaricomycetidae</taxon>
        <taxon>Agaricales</taxon>
        <taxon>Marasmiineae</taxon>
        <taxon>Mycenaceae</taxon>
        <taxon>Mycena</taxon>
    </lineage>
</organism>
<dbReference type="AlphaFoldDB" id="A0A8H6TEM6"/>